<feature type="domain" description="Bacterial Ig-like" evidence="4">
    <location>
        <begin position="288"/>
        <end position="352"/>
    </location>
</feature>
<dbReference type="EMBL" id="LCDD01000023">
    <property type="protein sequence ID" value="KKS46069.1"/>
    <property type="molecule type" value="Genomic_DNA"/>
</dbReference>
<keyword evidence="2" id="KW-0812">Transmembrane</keyword>
<evidence type="ECO:0000313" key="6">
    <source>
        <dbReference type="Proteomes" id="UP000034320"/>
    </source>
</evidence>
<feature type="transmembrane region" description="Helical" evidence="2">
    <location>
        <begin position="432"/>
        <end position="453"/>
    </location>
</feature>
<dbReference type="InterPro" id="IPR044016">
    <property type="entry name" value="Big_13"/>
</dbReference>
<sequence>MYRKQKKIPTLLALFLLFSAVGLTVYVDGSYQKLTTKAEDILAPTDVHISNITDNSLTVSFLTEKAVITSVSISGEGIKSSFLDDLDNDGKPRPRLTHIFTVKNLKADREYKIRLFSGGQKCLYQEKCPEYIQKTGVFLPGTLELPPVKGQILDQSEKPLENAMVYLLIGQASPLLGRSDRLGKWVIPLNNLRTQDFLSRPHLTVSSRVQLTVKINTSEYSSAVADIAAIKTGTLPSMQIGKRYNFLNTADDSQPQTVLGQQKEIKSGAQIPENGVGFLFPKFEMDATSDRLPNLRGVGIAGEKLKITVKSTPQSATVIVAADGSWIFRPKKTLDPGIHEVVIESTDKYGRKVILSRQFAVLKSGEAVLGDATPSASLTPTATPSAEISITPTSEPTLTPTPTETPTPTPQPPTPTQTIGEIEAPPRSGTTGITGILLGTSVTLLLLGAGILIKVL</sequence>
<feature type="compositionally biased region" description="Low complexity" evidence="1">
    <location>
        <begin position="372"/>
        <end position="402"/>
    </location>
</feature>
<feature type="domain" description="Fibronectin type-III" evidence="3">
    <location>
        <begin position="43"/>
        <end position="116"/>
    </location>
</feature>
<dbReference type="InterPro" id="IPR013783">
    <property type="entry name" value="Ig-like_fold"/>
</dbReference>
<dbReference type="Gene3D" id="2.60.40.10">
    <property type="entry name" value="Immunoglobulins"/>
    <property type="match status" value="1"/>
</dbReference>
<evidence type="ECO:0000259" key="3">
    <source>
        <dbReference type="Pfam" id="PF00041"/>
    </source>
</evidence>
<evidence type="ECO:0000313" key="5">
    <source>
        <dbReference type="EMBL" id="KKS46069.1"/>
    </source>
</evidence>
<keyword evidence="2" id="KW-0472">Membrane</keyword>
<dbReference type="InterPro" id="IPR003961">
    <property type="entry name" value="FN3_dom"/>
</dbReference>
<gene>
    <name evidence="5" type="ORF">UV09_C0023G0023</name>
</gene>
<feature type="compositionally biased region" description="Pro residues" evidence="1">
    <location>
        <begin position="403"/>
        <end position="415"/>
    </location>
</feature>
<comment type="caution">
    <text evidence="5">The sequence shown here is derived from an EMBL/GenBank/DDBJ whole genome shotgun (WGS) entry which is preliminary data.</text>
</comment>
<evidence type="ECO:0000256" key="2">
    <source>
        <dbReference type="SAM" id="Phobius"/>
    </source>
</evidence>
<accession>A0A0G0ZBM3</accession>
<keyword evidence="2" id="KW-1133">Transmembrane helix</keyword>
<protein>
    <submittedName>
        <fullName evidence="5">Type 3a cellulose-binding domain protein</fullName>
    </submittedName>
</protein>
<dbReference type="CDD" id="cd00063">
    <property type="entry name" value="FN3"/>
    <property type="match status" value="1"/>
</dbReference>
<dbReference type="Pfam" id="PF00041">
    <property type="entry name" value="fn3"/>
    <property type="match status" value="1"/>
</dbReference>
<name>A0A0G0ZBM3_9BACT</name>
<evidence type="ECO:0000259" key="4">
    <source>
        <dbReference type="Pfam" id="PF19077"/>
    </source>
</evidence>
<feature type="region of interest" description="Disordered" evidence="1">
    <location>
        <begin position="372"/>
        <end position="427"/>
    </location>
</feature>
<dbReference type="Pfam" id="PF19077">
    <property type="entry name" value="Big_13"/>
    <property type="match status" value="1"/>
</dbReference>
<organism evidence="5 6">
    <name type="scientific">Candidatus Gottesmanbacteria bacterium GW2011_GWA2_42_18</name>
    <dbReference type="NCBI Taxonomy" id="1618442"/>
    <lineage>
        <taxon>Bacteria</taxon>
        <taxon>Candidatus Gottesmaniibacteriota</taxon>
    </lineage>
</organism>
<dbReference type="Proteomes" id="UP000034320">
    <property type="component" value="Unassembled WGS sequence"/>
</dbReference>
<proteinExistence type="predicted"/>
<reference evidence="5 6" key="1">
    <citation type="journal article" date="2015" name="Nature">
        <title>rRNA introns, odd ribosomes, and small enigmatic genomes across a large radiation of phyla.</title>
        <authorList>
            <person name="Brown C.T."/>
            <person name="Hug L.A."/>
            <person name="Thomas B.C."/>
            <person name="Sharon I."/>
            <person name="Castelle C.J."/>
            <person name="Singh A."/>
            <person name="Wilkins M.J."/>
            <person name="Williams K.H."/>
            <person name="Banfield J.F."/>
        </authorList>
    </citation>
    <scope>NUCLEOTIDE SEQUENCE [LARGE SCALE GENOMIC DNA]</scope>
</reference>
<evidence type="ECO:0000256" key="1">
    <source>
        <dbReference type="SAM" id="MobiDB-lite"/>
    </source>
</evidence>
<dbReference type="AlphaFoldDB" id="A0A0G0ZBM3"/>